<sequence>MSVVPKSPRYLEGHLLVAMPSMADPRFQRSVIHLCAHSADGAMGIIVNRRKDDISFPDLLRQLDIIGADDIRLPPRVEGKHVHVGGPVETGRGFVLHSGDWYLENSTLPIDERISLTATLDVLRAIASDQGPESSLLALGYAGWGPEQLEREIQENGWLHCPADPTIIFDEDVESKYARAMATIGIDPAMLASDAGHA</sequence>
<gene>
    <name evidence="3" type="ORF">N177_2251</name>
</gene>
<evidence type="ECO:0000256" key="1">
    <source>
        <dbReference type="ARBA" id="ARBA00009600"/>
    </source>
</evidence>
<comment type="similarity">
    <text evidence="1 2">Belongs to the UPF0301 (AlgH) family.</text>
</comment>
<dbReference type="GO" id="GO:0005829">
    <property type="term" value="C:cytosol"/>
    <property type="evidence" value="ECO:0007669"/>
    <property type="project" value="TreeGrafter"/>
</dbReference>
<accession>V4TFM0</accession>
<reference evidence="3 4" key="1">
    <citation type="journal article" date="2014" name="Genome Announc.">
        <title>Draft Genome Sequence of Lutibaculum baratangense Strain AMV1T, Isolated from a Mud Volcano in Andamans, India.</title>
        <authorList>
            <person name="Singh A."/>
            <person name="Sreenivas A."/>
            <person name="Sathyanarayana Reddy G."/>
            <person name="Pinnaka A.K."/>
            <person name="Shivaji S."/>
        </authorList>
    </citation>
    <scope>NUCLEOTIDE SEQUENCE [LARGE SCALE GENOMIC DNA]</scope>
    <source>
        <strain evidence="3 4">AMV1</strain>
    </source>
</reference>
<dbReference type="PANTHER" id="PTHR30327:SF1">
    <property type="entry name" value="UPF0301 PROTEIN YQGE"/>
    <property type="match status" value="1"/>
</dbReference>
<evidence type="ECO:0000256" key="2">
    <source>
        <dbReference type="HAMAP-Rule" id="MF_00758"/>
    </source>
</evidence>
<proteinExistence type="inferred from homology"/>
<comment type="caution">
    <text evidence="3">The sequence shown here is derived from an EMBL/GenBank/DDBJ whole genome shotgun (WGS) entry which is preliminary data.</text>
</comment>
<evidence type="ECO:0000313" key="4">
    <source>
        <dbReference type="Proteomes" id="UP000017819"/>
    </source>
</evidence>
<dbReference type="HAMAP" id="MF_00758">
    <property type="entry name" value="UPF0301"/>
    <property type="match status" value="1"/>
</dbReference>
<dbReference type="NCBIfam" id="NF001268">
    <property type="entry name" value="PRK00228.1-4"/>
    <property type="match status" value="1"/>
</dbReference>
<dbReference type="PATRIC" id="fig|631454.5.peg.2220"/>
<name>V4TFM0_9HYPH</name>
<dbReference type="RefSeq" id="WP_023432381.1">
    <property type="nucleotide sequence ID" value="NZ_AWXZ01000029.1"/>
</dbReference>
<dbReference type="Proteomes" id="UP000017819">
    <property type="component" value="Unassembled WGS sequence"/>
</dbReference>
<dbReference type="EMBL" id="AWXZ01000029">
    <property type="protein sequence ID" value="ESR24928.1"/>
    <property type="molecule type" value="Genomic_DNA"/>
</dbReference>
<dbReference type="eggNOG" id="COG1678">
    <property type="taxonomic scope" value="Bacteria"/>
</dbReference>
<dbReference type="InterPro" id="IPR003774">
    <property type="entry name" value="AlgH-like"/>
</dbReference>
<protein>
    <recommendedName>
        <fullName evidence="2">UPF0301 protein N177_2251</fullName>
    </recommendedName>
</protein>
<dbReference type="SUPFAM" id="SSF143456">
    <property type="entry name" value="VC0467-like"/>
    <property type="match status" value="1"/>
</dbReference>
<dbReference type="Gene3D" id="3.40.1740.10">
    <property type="entry name" value="VC0467-like"/>
    <property type="match status" value="1"/>
</dbReference>
<organism evidence="3 4">
    <name type="scientific">Lutibaculum baratangense AMV1</name>
    <dbReference type="NCBI Taxonomy" id="631454"/>
    <lineage>
        <taxon>Bacteria</taxon>
        <taxon>Pseudomonadati</taxon>
        <taxon>Pseudomonadota</taxon>
        <taxon>Alphaproteobacteria</taxon>
        <taxon>Hyphomicrobiales</taxon>
        <taxon>Tepidamorphaceae</taxon>
        <taxon>Lutibaculum</taxon>
    </lineage>
</organism>
<evidence type="ECO:0000313" key="3">
    <source>
        <dbReference type="EMBL" id="ESR24928.1"/>
    </source>
</evidence>
<keyword evidence="4" id="KW-1185">Reference proteome</keyword>
<dbReference type="AlphaFoldDB" id="V4TFM0"/>
<dbReference type="PANTHER" id="PTHR30327">
    <property type="entry name" value="UNCHARACTERIZED PROTEIN YQGE"/>
    <property type="match status" value="1"/>
</dbReference>
<dbReference type="OrthoDB" id="9807486at2"/>
<dbReference type="Pfam" id="PF02622">
    <property type="entry name" value="DUF179"/>
    <property type="match status" value="1"/>
</dbReference>
<dbReference type="STRING" id="631454.N177_2251"/>